<sequence>MIKGPCATPELAALKYVAEHTSIPVPKVFNTHYHDGDLYIEMEIIRGMNLEAAWYHSHLSQDQKKDIIAEVAGHISQLRKLEPPREGMVASASLGEAMDHRVGSCTFGPFTSHKGFHSYLRANAPIEDCNEVFGPEVTECHSRHYRSCFTHADIAPRNIMVDDGKVSAIVDWQFGGWYPEYWEYTKAHYGQIDRPEWRRLGAANAFIREIKRVVHELADVEFLYQTVLLKFPNGGFRPSDAVLHPQSTLLGKWDRCEKAVDLGIGNLIGNLPNHDPSKKVTAILWIDVCFFSKDPVAVRVEIDSAHRIEEDSVAHVESIAIRPLEFLGEMRIPQCSQLADRLFKQQWANESQLSQQEQCASAKSLVVPYTHLSRFQQAPKGNMPCPPQPKTKPELMPTPTSSRDRYLMHADQRVSYRNWAL</sequence>
<dbReference type="CDD" id="cd05120">
    <property type="entry name" value="APH_ChoK_like"/>
    <property type="match status" value="1"/>
</dbReference>
<evidence type="ECO:0000313" key="3">
    <source>
        <dbReference type="EMBL" id="CAP80413.1"/>
    </source>
</evidence>
<dbReference type="SUPFAM" id="SSF56112">
    <property type="entry name" value="Protein kinase-like (PK-like)"/>
    <property type="match status" value="1"/>
</dbReference>
<evidence type="ECO:0000256" key="1">
    <source>
        <dbReference type="SAM" id="MobiDB-lite"/>
    </source>
</evidence>
<dbReference type="STRING" id="500485.B6GXD8"/>
<dbReference type="Pfam" id="PF01636">
    <property type="entry name" value="APH"/>
    <property type="match status" value="1"/>
</dbReference>
<dbReference type="OrthoDB" id="2906425at2759"/>
<feature type="region of interest" description="Disordered" evidence="1">
    <location>
        <begin position="377"/>
        <end position="404"/>
    </location>
</feature>
<evidence type="ECO:0000313" key="4">
    <source>
        <dbReference type="Proteomes" id="UP000000724"/>
    </source>
</evidence>
<dbReference type="InterPro" id="IPR002575">
    <property type="entry name" value="Aminoglycoside_PTrfase"/>
</dbReference>
<dbReference type="HOGENOM" id="CLU_652285_0_0_1"/>
<organism evidence="3 4">
    <name type="scientific">Penicillium rubens (strain ATCC 28089 / DSM 1075 / NRRL 1951 / Wisconsin 54-1255)</name>
    <name type="common">Penicillium chrysogenum</name>
    <dbReference type="NCBI Taxonomy" id="500485"/>
    <lineage>
        <taxon>Eukaryota</taxon>
        <taxon>Fungi</taxon>
        <taxon>Dikarya</taxon>
        <taxon>Ascomycota</taxon>
        <taxon>Pezizomycotina</taxon>
        <taxon>Eurotiomycetes</taxon>
        <taxon>Eurotiomycetidae</taxon>
        <taxon>Eurotiales</taxon>
        <taxon>Aspergillaceae</taxon>
        <taxon>Penicillium</taxon>
        <taxon>Penicillium chrysogenum species complex</taxon>
    </lineage>
</organism>
<dbReference type="InterPro" id="IPR051678">
    <property type="entry name" value="AGP_Transferase"/>
</dbReference>
<dbReference type="eggNOG" id="ENOG502S6BM">
    <property type="taxonomic scope" value="Eukaryota"/>
</dbReference>
<dbReference type="AlphaFoldDB" id="B6GXD8"/>
<dbReference type="Gene3D" id="3.90.1200.10">
    <property type="match status" value="1"/>
</dbReference>
<dbReference type="BioCyc" id="PCHR:PC12G07860-MONOMER"/>
<evidence type="ECO:0000259" key="2">
    <source>
        <dbReference type="Pfam" id="PF01636"/>
    </source>
</evidence>
<dbReference type="EMBL" id="AM920427">
    <property type="protein sequence ID" value="CAP80413.1"/>
    <property type="molecule type" value="Genomic_DNA"/>
</dbReference>
<accession>B6GXD8</accession>
<dbReference type="VEuPathDB" id="FungiDB:PCH_Pc12g07860"/>
<proteinExistence type="predicted"/>
<feature type="domain" description="Aminoglycoside phosphotransferase" evidence="2">
    <location>
        <begin position="9"/>
        <end position="199"/>
    </location>
</feature>
<dbReference type="InterPro" id="IPR011009">
    <property type="entry name" value="Kinase-like_dom_sf"/>
</dbReference>
<keyword evidence="4" id="KW-1185">Reference proteome</keyword>
<reference evidence="3 4" key="1">
    <citation type="journal article" date="2008" name="Nat. Biotechnol.">
        <title>Genome sequencing and analysis of the filamentous fungus Penicillium chrysogenum.</title>
        <authorList>
            <person name="van den Berg M.A."/>
            <person name="Albang R."/>
            <person name="Albermann K."/>
            <person name="Badger J.H."/>
            <person name="Daran J.-M."/>
            <person name="Driessen A.J.M."/>
            <person name="Garcia-Estrada C."/>
            <person name="Fedorova N.D."/>
            <person name="Harris D.M."/>
            <person name="Heijne W.H.M."/>
            <person name="Joardar V.S."/>
            <person name="Kiel J.A.K.W."/>
            <person name="Kovalchuk A."/>
            <person name="Martin J.F."/>
            <person name="Nierman W.C."/>
            <person name="Nijland J.G."/>
            <person name="Pronk J.T."/>
            <person name="Roubos J.A."/>
            <person name="van der Klei I.J."/>
            <person name="van Peij N.N.M.E."/>
            <person name="Veenhuis M."/>
            <person name="von Doehren H."/>
            <person name="Wagner C."/>
            <person name="Wortman J.R."/>
            <person name="Bovenberg R.A.L."/>
        </authorList>
    </citation>
    <scope>NUCLEOTIDE SEQUENCE [LARGE SCALE GENOMIC DNA]</scope>
    <source>
        <strain evidence="4">ATCC 28089 / DSM 1075 / NRRL 1951 / Wisconsin 54-1255</strain>
    </source>
</reference>
<gene>
    <name evidence="3" type="ORF">Pc12g07860</name>
    <name evidence="3" type="ORF">PCH_Pc12g07860</name>
</gene>
<dbReference type="Proteomes" id="UP000000724">
    <property type="component" value="Contig Pc00c12"/>
</dbReference>
<protein>
    <submittedName>
        <fullName evidence="3">Pc12g07860 protein</fullName>
    </submittedName>
</protein>
<name>B6GXD8_PENRW</name>
<dbReference type="PANTHER" id="PTHR21310:SF58">
    <property type="entry name" value="AMINOGLYCOSIDE PHOSPHOTRANSFERASE DOMAIN-CONTAINING PROTEIN"/>
    <property type="match status" value="1"/>
</dbReference>
<dbReference type="PANTHER" id="PTHR21310">
    <property type="entry name" value="AMINOGLYCOSIDE PHOSPHOTRANSFERASE-RELATED-RELATED"/>
    <property type="match status" value="1"/>
</dbReference>